<proteinExistence type="predicted"/>
<dbReference type="GO" id="GO:0000976">
    <property type="term" value="F:transcription cis-regulatory region binding"/>
    <property type="evidence" value="ECO:0007669"/>
    <property type="project" value="TreeGrafter"/>
</dbReference>
<dbReference type="GO" id="GO:0006355">
    <property type="term" value="P:regulation of DNA-templated transcription"/>
    <property type="evidence" value="ECO:0007669"/>
    <property type="project" value="InterPro"/>
</dbReference>
<reference evidence="10" key="2">
    <citation type="submission" date="2020-09" db="EMBL/GenBank/DDBJ databases">
        <authorList>
            <person name="Sun Q."/>
            <person name="Ohkuma M."/>
        </authorList>
    </citation>
    <scope>NUCLEOTIDE SEQUENCE</scope>
    <source>
        <strain evidence="10">JCM 14371</strain>
    </source>
</reference>
<reference evidence="10" key="1">
    <citation type="journal article" date="2014" name="Int. J. Syst. Evol. Microbiol.">
        <title>Complete genome sequence of Corynebacterium casei LMG S-19264T (=DSM 44701T), isolated from a smear-ripened cheese.</title>
        <authorList>
            <consortium name="US DOE Joint Genome Institute (JGI-PGF)"/>
            <person name="Walter F."/>
            <person name="Albersmeier A."/>
            <person name="Kalinowski J."/>
            <person name="Ruckert C."/>
        </authorList>
    </citation>
    <scope>NUCLEOTIDE SEQUENCE</scope>
    <source>
        <strain evidence="10">JCM 14371</strain>
    </source>
</reference>
<protein>
    <submittedName>
        <fullName evidence="10">DNA-binding response regulator</fullName>
    </submittedName>
</protein>
<name>A0A917P9D5_9DEIO</name>
<keyword evidence="3" id="KW-0805">Transcription regulation</keyword>
<dbReference type="AlphaFoldDB" id="A0A917P9D5"/>
<feature type="modified residue" description="4-aspartylphosphate" evidence="6">
    <location>
        <position position="46"/>
    </location>
</feature>
<evidence type="ECO:0000313" key="11">
    <source>
        <dbReference type="Proteomes" id="UP000635726"/>
    </source>
</evidence>
<dbReference type="GO" id="GO:0005829">
    <property type="term" value="C:cytosol"/>
    <property type="evidence" value="ECO:0007669"/>
    <property type="project" value="TreeGrafter"/>
</dbReference>
<evidence type="ECO:0000259" key="8">
    <source>
        <dbReference type="PROSITE" id="PS50110"/>
    </source>
</evidence>
<evidence type="ECO:0000256" key="1">
    <source>
        <dbReference type="ARBA" id="ARBA00022553"/>
    </source>
</evidence>
<evidence type="ECO:0000256" key="7">
    <source>
        <dbReference type="PROSITE-ProRule" id="PRU01091"/>
    </source>
</evidence>
<evidence type="ECO:0000313" key="10">
    <source>
        <dbReference type="EMBL" id="GGJ67551.1"/>
    </source>
</evidence>
<evidence type="ECO:0000256" key="5">
    <source>
        <dbReference type="ARBA" id="ARBA00023163"/>
    </source>
</evidence>
<dbReference type="PROSITE" id="PS51755">
    <property type="entry name" value="OMPR_PHOB"/>
    <property type="match status" value="1"/>
</dbReference>
<keyword evidence="11" id="KW-1185">Reference proteome</keyword>
<keyword evidence="5" id="KW-0804">Transcription</keyword>
<dbReference type="CDD" id="cd00383">
    <property type="entry name" value="trans_reg_C"/>
    <property type="match status" value="1"/>
</dbReference>
<dbReference type="PROSITE" id="PS50110">
    <property type="entry name" value="RESPONSE_REGULATORY"/>
    <property type="match status" value="1"/>
</dbReference>
<dbReference type="InterPro" id="IPR011006">
    <property type="entry name" value="CheY-like_superfamily"/>
</dbReference>
<feature type="domain" description="Response regulatory" evidence="8">
    <location>
        <begin position="1"/>
        <end position="111"/>
    </location>
</feature>
<dbReference type="GO" id="GO:0032993">
    <property type="term" value="C:protein-DNA complex"/>
    <property type="evidence" value="ECO:0007669"/>
    <property type="project" value="TreeGrafter"/>
</dbReference>
<gene>
    <name evidence="10" type="ORF">GCM10008939_09860</name>
</gene>
<dbReference type="SMART" id="SM00862">
    <property type="entry name" value="Trans_reg_C"/>
    <property type="match status" value="1"/>
</dbReference>
<sequence length="220" mass="24213">MVVDDDPAVLEILNAYLGRDGHEVVVSGDGMDAERHLGTVDVVVVDWMLPGQSGVDLIRRARLQYPALPLLLLTARGDEDDRVRGLKDGADDYVVKPFSPREVLARVEALLRRANVRDVITLGDLVIGAQARTVTLAGTAVPFSRTEFELLLTLARHPGVAFSRERLLERVWGAGFGGTERVVDVNIQVLRRKLGDDPEAPTFIETVRGHGYRFRDPGTP</sequence>
<dbReference type="SUPFAM" id="SSF46894">
    <property type="entry name" value="C-terminal effector domain of the bipartite response regulators"/>
    <property type="match status" value="1"/>
</dbReference>
<dbReference type="GO" id="GO:0000156">
    <property type="term" value="F:phosphorelay response regulator activity"/>
    <property type="evidence" value="ECO:0007669"/>
    <property type="project" value="TreeGrafter"/>
</dbReference>
<dbReference type="Gene3D" id="1.10.10.10">
    <property type="entry name" value="Winged helix-like DNA-binding domain superfamily/Winged helix DNA-binding domain"/>
    <property type="match status" value="1"/>
</dbReference>
<dbReference type="Pfam" id="PF00486">
    <property type="entry name" value="Trans_reg_C"/>
    <property type="match status" value="1"/>
</dbReference>
<dbReference type="SMART" id="SM00448">
    <property type="entry name" value="REC"/>
    <property type="match status" value="1"/>
</dbReference>
<dbReference type="InterPro" id="IPR036388">
    <property type="entry name" value="WH-like_DNA-bd_sf"/>
</dbReference>
<evidence type="ECO:0000259" key="9">
    <source>
        <dbReference type="PROSITE" id="PS51755"/>
    </source>
</evidence>
<evidence type="ECO:0000256" key="6">
    <source>
        <dbReference type="PROSITE-ProRule" id="PRU00169"/>
    </source>
</evidence>
<evidence type="ECO:0000256" key="2">
    <source>
        <dbReference type="ARBA" id="ARBA00023012"/>
    </source>
</evidence>
<dbReference type="SUPFAM" id="SSF52172">
    <property type="entry name" value="CheY-like"/>
    <property type="match status" value="1"/>
</dbReference>
<dbReference type="Gene3D" id="6.10.250.690">
    <property type="match status" value="1"/>
</dbReference>
<dbReference type="InterPro" id="IPR001789">
    <property type="entry name" value="Sig_transdc_resp-reg_receiver"/>
</dbReference>
<feature type="DNA-binding region" description="OmpR/PhoB-type" evidence="7">
    <location>
        <begin position="117"/>
        <end position="216"/>
    </location>
</feature>
<dbReference type="PANTHER" id="PTHR48111">
    <property type="entry name" value="REGULATOR OF RPOS"/>
    <property type="match status" value="1"/>
</dbReference>
<dbReference type="Pfam" id="PF00072">
    <property type="entry name" value="Response_reg"/>
    <property type="match status" value="1"/>
</dbReference>
<organism evidence="10 11">
    <name type="scientific">Deinococcus aquiradiocola</name>
    <dbReference type="NCBI Taxonomy" id="393059"/>
    <lineage>
        <taxon>Bacteria</taxon>
        <taxon>Thermotogati</taxon>
        <taxon>Deinococcota</taxon>
        <taxon>Deinococci</taxon>
        <taxon>Deinococcales</taxon>
        <taxon>Deinococcaceae</taxon>
        <taxon>Deinococcus</taxon>
    </lineage>
</organism>
<dbReference type="FunFam" id="1.10.10.10:FF:000018">
    <property type="entry name" value="DNA-binding response regulator ResD"/>
    <property type="match status" value="1"/>
</dbReference>
<keyword evidence="2" id="KW-0902">Two-component regulatory system</keyword>
<dbReference type="Proteomes" id="UP000635726">
    <property type="component" value="Unassembled WGS sequence"/>
</dbReference>
<keyword evidence="4 7" id="KW-0238">DNA-binding</keyword>
<dbReference type="InterPro" id="IPR001867">
    <property type="entry name" value="OmpR/PhoB-type_DNA-bd"/>
</dbReference>
<dbReference type="InterPro" id="IPR039420">
    <property type="entry name" value="WalR-like"/>
</dbReference>
<dbReference type="InterPro" id="IPR016032">
    <property type="entry name" value="Sig_transdc_resp-reg_C-effctor"/>
</dbReference>
<evidence type="ECO:0000256" key="3">
    <source>
        <dbReference type="ARBA" id="ARBA00023015"/>
    </source>
</evidence>
<feature type="domain" description="OmpR/PhoB-type" evidence="9">
    <location>
        <begin position="117"/>
        <end position="216"/>
    </location>
</feature>
<comment type="caution">
    <text evidence="10">The sequence shown here is derived from an EMBL/GenBank/DDBJ whole genome shotgun (WGS) entry which is preliminary data.</text>
</comment>
<dbReference type="PANTHER" id="PTHR48111:SF4">
    <property type="entry name" value="DNA-BINDING DUAL TRANSCRIPTIONAL REGULATOR OMPR"/>
    <property type="match status" value="1"/>
</dbReference>
<evidence type="ECO:0000256" key="4">
    <source>
        <dbReference type="ARBA" id="ARBA00023125"/>
    </source>
</evidence>
<keyword evidence="1 6" id="KW-0597">Phosphoprotein</keyword>
<accession>A0A917P9D5</accession>
<dbReference type="Gene3D" id="3.40.50.2300">
    <property type="match status" value="1"/>
</dbReference>
<dbReference type="EMBL" id="BMOE01000002">
    <property type="protein sequence ID" value="GGJ67551.1"/>
    <property type="molecule type" value="Genomic_DNA"/>
</dbReference>